<keyword evidence="1" id="KW-0472">Membrane</keyword>
<feature type="transmembrane region" description="Helical" evidence="1">
    <location>
        <begin position="179"/>
        <end position="196"/>
    </location>
</feature>
<dbReference type="AlphaFoldDB" id="A0A1J0EQ17"/>
<keyword evidence="1" id="KW-1133">Transmembrane helix</keyword>
<evidence type="ECO:0000313" key="2">
    <source>
        <dbReference type="EMBL" id="APC18242.1"/>
    </source>
</evidence>
<feature type="transmembrane region" description="Helical" evidence="1">
    <location>
        <begin position="62"/>
        <end position="82"/>
    </location>
</feature>
<evidence type="ECO:0008006" key="4">
    <source>
        <dbReference type="Google" id="ProtNLM"/>
    </source>
</evidence>
<gene>
    <name evidence="2" type="ORF">BLL42_21865</name>
</gene>
<accession>A0A1J0EQ17</accession>
<feature type="transmembrane region" description="Helical" evidence="1">
    <location>
        <begin position="15"/>
        <end position="37"/>
    </location>
</feature>
<dbReference type="GeneID" id="46910927"/>
<feature type="transmembrane region" description="Helical" evidence="1">
    <location>
        <begin position="149"/>
        <end position="167"/>
    </location>
</feature>
<protein>
    <recommendedName>
        <fullName evidence="4">Oligosaccharide repeat unit polymerase</fullName>
    </recommendedName>
</protein>
<evidence type="ECO:0000256" key="1">
    <source>
        <dbReference type="SAM" id="Phobius"/>
    </source>
</evidence>
<dbReference type="OrthoDB" id="7029535at2"/>
<keyword evidence="1" id="KW-0812">Transmembrane</keyword>
<proteinExistence type="predicted"/>
<feature type="transmembrane region" description="Helical" evidence="1">
    <location>
        <begin position="402"/>
        <end position="427"/>
    </location>
</feature>
<dbReference type="Proteomes" id="UP000182567">
    <property type="component" value="Chromosome"/>
</dbReference>
<dbReference type="EMBL" id="CP017886">
    <property type="protein sequence ID" value="APC18242.1"/>
    <property type="molecule type" value="Genomic_DNA"/>
</dbReference>
<feature type="transmembrane region" description="Helical" evidence="1">
    <location>
        <begin position="202"/>
        <end position="219"/>
    </location>
</feature>
<dbReference type="RefSeq" id="WP_071554236.1">
    <property type="nucleotide sequence ID" value="NZ_CP017886.1"/>
</dbReference>
<sequence length="497" mass="55008">MISLDKLRLWISRNLAPVVFLAAYFVTVVLGNIIYWLPFGKALLERDAYTANILGFETLFSAGYWFLLLLPFLVTPLVVVLVRKTLGAVLEKRARQFFDFSKSEYCFVITLSYAFVLYSLVKADAFSLFLAGTDSVSSVEARFQIRNQLGFAPIAVLMSVLHYLSIYSLVRWMLEKGKFWLVVTVANALVMSVFLTLLNMKWPILIFYAGLVLAVFVYAKRYAYLKTVMGGVLLVVMYFLVSAFVFRLVPPVAVVAVVPVVESVVLAPAENIDSIPSERIKQAQTTMLLEDGLGVIEERSDKASEAVAGHEDKQHSSVVDNVMNVGEAAAENAPMLLFNVVNRMAIIYPYYYQVFTTEGAVCGGVFAQVKVGKECRPSTYIYSRIFNDNFKGRGTAPAAVHISAYALGGWSVALMGLIFASIILGLFASLPLNVSASIGSLAITGGIVGYHFSQLPGEGPIFYDHGVFWTLLVLFLFGGWRLIRNRVGRGKRNLDIQ</sequence>
<organism evidence="2 3">
    <name type="scientific">Pseudomonas frederiksbergensis</name>
    <dbReference type="NCBI Taxonomy" id="104087"/>
    <lineage>
        <taxon>Bacteria</taxon>
        <taxon>Pseudomonadati</taxon>
        <taxon>Pseudomonadota</taxon>
        <taxon>Gammaproteobacteria</taxon>
        <taxon>Pseudomonadales</taxon>
        <taxon>Pseudomonadaceae</taxon>
        <taxon>Pseudomonas</taxon>
    </lineage>
</organism>
<evidence type="ECO:0000313" key="3">
    <source>
        <dbReference type="Proteomes" id="UP000182567"/>
    </source>
</evidence>
<feature type="transmembrane region" description="Helical" evidence="1">
    <location>
        <begin position="465"/>
        <end position="483"/>
    </location>
</feature>
<feature type="transmembrane region" description="Helical" evidence="1">
    <location>
        <begin position="103"/>
        <end position="121"/>
    </location>
</feature>
<feature type="transmembrane region" description="Helical" evidence="1">
    <location>
        <begin position="231"/>
        <end position="249"/>
    </location>
</feature>
<reference evidence="3" key="1">
    <citation type="submission" date="2016-10" db="EMBL/GenBank/DDBJ databases">
        <title>Pseudomonas frederiksbergensis ERGS4:02 complete genome.</title>
        <authorList>
            <person name="Kumar R."/>
            <person name="Acharya V."/>
            <person name="Singh D."/>
        </authorList>
    </citation>
    <scope>NUCLEOTIDE SEQUENCE [LARGE SCALE GENOMIC DNA]</scope>
    <source>
        <strain evidence="3">ERGS4:02</strain>
    </source>
</reference>
<name>A0A1J0EQ17_9PSED</name>